<organism evidence="2 3">
    <name type="scientific">Tanacetum coccineum</name>
    <dbReference type="NCBI Taxonomy" id="301880"/>
    <lineage>
        <taxon>Eukaryota</taxon>
        <taxon>Viridiplantae</taxon>
        <taxon>Streptophyta</taxon>
        <taxon>Embryophyta</taxon>
        <taxon>Tracheophyta</taxon>
        <taxon>Spermatophyta</taxon>
        <taxon>Magnoliopsida</taxon>
        <taxon>eudicotyledons</taxon>
        <taxon>Gunneridae</taxon>
        <taxon>Pentapetalae</taxon>
        <taxon>asterids</taxon>
        <taxon>campanulids</taxon>
        <taxon>Asterales</taxon>
        <taxon>Asteraceae</taxon>
        <taxon>Asteroideae</taxon>
        <taxon>Anthemideae</taxon>
        <taxon>Anthemidinae</taxon>
        <taxon>Tanacetum</taxon>
    </lineage>
</organism>
<reference evidence="2" key="2">
    <citation type="submission" date="2022-01" db="EMBL/GenBank/DDBJ databases">
        <authorList>
            <person name="Yamashiro T."/>
            <person name="Shiraishi A."/>
            <person name="Satake H."/>
            <person name="Nakayama K."/>
        </authorList>
    </citation>
    <scope>NUCLEOTIDE SEQUENCE</scope>
</reference>
<feature type="region of interest" description="Disordered" evidence="1">
    <location>
        <begin position="87"/>
        <end position="109"/>
    </location>
</feature>
<reference evidence="2" key="1">
    <citation type="journal article" date="2022" name="Int. J. Mol. Sci.">
        <title>Draft Genome of Tanacetum Coccineum: Genomic Comparison of Closely Related Tanacetum-Family Plants.</title>
        <authorList>
            <person name="Yamashiro T."/>
            <person name="Shiraishi A."/>
            <person name="Nakayama K."/>
            <person name="Satake H."/>
        </authorList>
    </citation>
    <scope>NUCLEOTIDE SEQUENCE</scope>
</reference>
<dbReference type="Proteomes" id="UP001151760">
    <property type="component" value="Unassembled WGS sequence"/>
</dbReference>
<proteinExistence type="predicted"/>
<feature type="compositionally biased region" description="Low complexity" evidence="1">
    <location>
        <begin position="168"/>
        <end position="212"/>
    </location>
</feature>
<evidence type="ECO:0000313" key="2">
    <source>
        <dbReference type="EMBL" id="GJS82689.1"/>
    </source>
</evidence>
<dbReference type="EMBL" id="BQNB010010844">
    <property type="protein sequence ID" value="GJS82689.1"/>
    <property type="molecule type" value="Genomic_DNA"/>
</dbReference>
<keyword evidence="3" id="KW-1185">Reference proteome</keyword>
<name>A0ABQ4YXT7_9ASTR</name>
<sequence>MAALVISISSDLSDESVGSSFPRVLLIGSIFVEVLVAPEVGAAVVASPAKVLELDTHSSLKLDTEMSERHVSPTPYDAMLTRWRSRVASRSSSPTNSTPEIPTAPIPPAPSAVVAPSIDIISLDIPIGRLYRTYPGRPYRALIVKKSVRPLPSHRLALRYTSHHLDHFTSGSSSDHSSSGHSTSDHSSSNHSSLDYSSSGHSTSSHSSSGHTPPVTTIVCPIIYHVSTDDILLSAGDSSSESSARPSHKRCRSPVATITSSIHASRALVPSRVDLLPPRKMFRDSISPKDSVEEDIDTDVLADIEANATTVKVVADMDVEAGVDAGISVEVESNDRGTMGVGVDVVSGIDIPDGMLMPNGIERLEQVEEVVQEIYRHVMGIPL</sequence>
<evidence type="ECO:0000256" key="1">
    <source>
        <dbReference type="SAM" id="MobiDB-lite"/>
    </source>
</evidence>
<gene>
    <name evidence="2" type="ORF">Tco_0749230</name>
</gene>
<protein>
    <submittedName>
        <fullName evidence="2">Uncharacterized protein</fullName>
    </submittedName>
</protein>
<comment type="caution">
    <text evidence="2">The sequence shown here is derived from an EMBL/GenBank/DDBJ whole genome shotgun (WGS) entry which is preliminary data.</text>
</comment>
<evidence type="ECO:0000313" key="3">
    <source>
        <dbReference type="Proteomes" id="UP001151760"/>
    </source>
</evidence>
<accession>A0ABQ4YXT7</accession>
<feature type="region of interest" description="Disordered" evidence="1">
    <location>
        <begin position="167"/>
        <end position="213"/>
    </location>
</feature>
<feature type="compositionally biased region" description="Low complexity" evidence="1">
    <location>
        <begin position="87"/>
        <end position="101"/>
    </location>
</feature>